<feature type="non-terminal residue" evidence="2">
    <location>
        <position position="1"/>
    </location>
</feature>
<comment type="caution">
    <text evidence="2">The sequence shown here is derived from an EMBL/GenBank/DDBJ whole genome shotgun (WGS) entry which is preliminary data.</text>
</comment>
<dbReference type="Proteomes" id="UP000033980">
    <property type="component" value="Unassembled WGS sequence"/>
</dbReference>
<sequence length="105" mass="11750">EPDDAKHAALYAWAICRNPANKNSRAALEKARSLLGKSLQNGKSAEAFAFRGLILLEEGREGLAEGEFLKALKLNPRESNARQGLKLIEERREAEKKGLFRRIFS</sequence>
<evidence type="ECO:0000313" key="2">
    <source>
        <dbReference type="EMBL" id="KKS91867.1"/>
    </source>
</evidence>
<gene>
    <name evidence="2" type="ORF">UV68_C0057G0001</name>
</gene>
<dbReference type="Gene3D" id="1.25.40.10">
    <property type="entry name" value="Tetratricopeptide repeat domain"/>
    <property type="match status" value="1"/>
</dbReference>
<dbReference type="SUPFAM" id="SSF48452">
    <property type="entry name" value="TPR-like"/>
    <property type="match status" value="1"/>
</dbReference>
<organism evidence="2 3">
    <name type="scientific">Candidatus Collierbacteria bacterium GW2011_GWC2_43_12</name>
    <dbReference type="NCBI Taxonomy" id="1618390"/>
    <lineage>
        <taxon>Bacteria</taxon>
        <taxon>Candidatus Collieribacteriota</taxon>
    </lineage>
</organism>
<name>A0A0G1D2D5_9BACT</name>
<reference evidence="2 3" key="1">
    <citation type="journal article" date="2015" name="Nature">
        <title>rRNA introns, odd ribosomes, and small enigmatic genomes across a large radiation of phyla.</title>
        <authorList>
            <person name="Brown C.T."/>
            <person name="Hug L.A."/>
            <person name="Thomas B.C."/>
            <person name="Sharon I."/>
            <person name="Castelle C.J."/>
            <person name="Singh A."/>
            <person name="Wilkins M.J."/>
            <person name="Williams K.H."/>
            <person name="Banfield J.F."/>
        </authorList>
    </citation>
    <scope>NUCLEOTIDE SEQUENCE [LARGE SCALE GENOMIC DNA]</scope>
</reference>
<dbReference type="PATRIC" id="fig|1618390.3.peg.870"/>
<keyword evidence="1" id="KW-0802">TPR repeat</keyword>
<accession>A0A0G1D2D5</accession>
<proteinExistence type="predicted"/>
<dbReference type="PROSITE" id="PS50005">
    <property type="entry name" value="TPR"/>
    <property type="match status" value="1"/>
</dbReference>
<protein>
    <submittedName>
        <fullName evidence="2">Response regulator receiver protein</fullName>
    </submittedName>
</protein>
<evidence type="ECO:0000256" key="1">
    <source>
        <dbReference type="PROSITE-ProRule" id="PRU00339"/>
    </source>
</evidence>
<dbReference type="InterPro" id="IPR019734">
    <property type="entry name" value="TPR_rpt"/>
</dbReference>
<dbReference type="EMBL" id="LCFK01000057">
    <property type="protein sequence ID" value="KKS91867.1"/>
    <property type="molecule type" value="Genomic_DNA"/>
</dbReference>
<dbReference type="AlphaFoldDB" id="A0A0G1D2D5"/>
<feature type="repeat" description="TPR" evidence="1">
    <location>
        <begin position="45"/>
        <end position="78"/>
    </location>
</feature>
<dbReference type="InterPro" id="IPR011990">
    <property type="entry name" value="TPR-like_helical_dom_sf"/>
</dbReference>
<evidence type="ECO:0000313" key="3">
    <source>
        <dbReference type="Proteomes" id="UP000033980"/>
    </source>
</evidence>